<dbReference type="Pfam" id="PF01558">
    <property type="entry name" value="POR"/>
    <property type="match status" value="1"/>
</dbReference>
<dbReference type="InterPro" id="IPR046667">
    <property type="entry name" value="DUF6537"/>
</dbReference>
<dbReference type="SUPFAM" id="SSF53323">
    <property type="entry name" value="Pyruvate-ferredoxin oxidoreductase, PFOR, domain III"/>
    <property type="match status" value="1"/>
</dbReference>
<dbReference type="GO" id="GO:0016903">
    <property type="term" value="F:oxidoreductase activity, acting on the aldehyde or oxo group of donors"/>
    <property type="evidence" value="ECO:0007669"/>
    <property type="project" value="InterPro"/>
</dbReference>
<accession>A0A2U9PW36</accession>
<evidence type="ECO:0000313" key="5">
    <source>
        <dbReference type="Proteomes" id="UP000011200"/>
    </source>
</evidence>
<dbReference type="SUPFAM" id="SSF52518">
    <property type="entry name" value="Thiamin diphosphate-binding fold (THDP-binding)"/>
    <property type="match status" value="2"/>
</dbReference>
<reference evidence="4 5" key="1">
    <citation type="journal article" date="2013" name="Genome Announc.">
        <title>Draft genome sequence of MKD8, a conjugal recipient Mycobacterium smegmatis strain.</title>
        <authorList>
            <person name="Gray T.A."/>
            <person name="Palumbo M.J."/>
            <person name="Derbyshire K.M."/>
        </authorList>
    </citation>
    <scope>NUCLEOTIDE SEQUENCE [LARGE SCALE GENOMIC DNA]</scope>
    <source>
        <strain evidence="4 5">MKD8</strain>
    </source>
</reference>
<dbReference type="InterPro" id="IPR002869">
    <property type="entry name" value="Pyrv_flavodox_OxRed_cen"/>
</dbReference>
<dbReference type="NCBIfam" id="NF009589">
    <property type="entry name" value="PRK13030.1"/>
    <property type="match status" value="1"/>
</dbReference>
<organism evidence="4 5">
    <name type="scientific">Mycolicibacterium smegmatis (strain MKD8)</name>
    <name type="common">Mycobacterium smegmatis</name>
    <dbReference type="NCBI Taxonomy" id="1214915"/>
    <lineage>
        <taxon>Bacteria</taxon>
        <taxon>Bacillati</taxon>
        <taxon>Actinomycetota</taxon>
        <taxon>Actinomycetes</taxon>
        <taxon>Mycobacteriales</taxon>
        <taxon>Mycobacteriaceae</taxon>
        <taxon>Mycolicibacterium</taxon>
    </lineage>
</organism>
<dbReference type="InterPro" id="IPR029061">
    <property type="entry name" value="THDP-binding"/>
</dbReference>
<dbReference type="CDD" id="cd07034">
    <property type="entry name" value="TPP_PYR_PFOR_IOR-alpha_like"/>
    <property type="match status" value="1"/>
</dbReference>
<name>A0A2U9PW36_MYCSE</name>
<sequence>MTELHSREFALTDRYTLADGEVFLTGLQALVRIPFEQSRRDSADGQRVGILISGYEGSPLAGYDLELGRQRELLDSHSVVFQPGLNEELAANAVQGSQLASASPSCEYDGVVGIWYGKAPGLDRATDALRHANLGGADARGGALVLVGDDSIAKSSTVPSGSEAAMAELGLPVLVPSDPQEVLDFGLHGIAMSRFSGLWVGMKLATNVVDGSATVRFDRSRVTVQNPDREIDGADFRHTVSAHFVQPTLGNLERSMFGERLELARRYVAVNDLNRTIGDPDAKLGIITAGTGFRDTMQVLQRLGIAETDLVHSGIRILKLGVINPLDQRHVQEFSERLDEVVVVEEKRAFIELAVKDALFGRASVPRVLGKRDEHGRRFLRADADLPPEILAEQLGQRIRKVLPANQIESVSSVDETPAGRIELPLLTRTPYFCSGCPHNRSTVVPDGSLVGAGIGCHAIATMMPHERVGEIVSLCQMGGEGAPWIGMAPFVSENHLFQNLGDGTFHHSGSLAIRAAVASGVNITYKLLYNDAVAMTGGQRAVGKMSVPQIVQELLAEGVARIVVTTDDLKKYRNVSLPHGVAVLDRSELMSVQEELAQTAGVTVLIHDQECATELRRKRKRGLAVEPVTRAFINERLCEGCGDCGQKSNCMSVQPVDTEFGRKTRIDQASCNKDYSCLDGDCPSFVEVRPGRTASSETSATGPIPDPTPIVGTDAFNVRITGVGGTGVVTTSQIVATAGTLAGFHVRGLDQLGLAQKGGAVVSDLKFSTRPITGTNKLAAGECDLYLGCDLLVAADAKNLAVASNSRTVAVISTSQVPTGSMILKPSTAFPAAAEVRERLDPSTRAHDSLYADVRALAYREFGSDQLANMILVGMAVQVGSLPIPLSALEKAIELNGVAVAANLRALHVGRAYVHDPQPVNALKGVYTNQVRVARRVRRAVHELRGVDEVFRDRLGFLAADLVAYQNQSYALQFVNFVADTAERERNAVGTVGTLTVTAAESMYKLMAYKDEYETARLYLDPGFEQSVRETFGDGASFAYKLHPPVLRAMGLDHKLTLGAWFKPALYALRTARRVRGTRLDVFGYAHVRQVERALVDDYAQLTREVVPRATHDNIDAIREILGLAQEVRGYEAIKMANVESYRRKVAAALDALSATAAVG</sequence>
<keyword evidence="4" id="KW-0670">Pyruvate</keyword>
<dbReference type="Proteomes" id="UP000011200">
    <property type="component" value="Chromosome"/>
</dbReference>
<keyword evidence="1" id="KW-0560">Oxidoreductase</keyword>
<gene>
    <name evidence="4" type="ORF">D806_049940</name>
</gene>
<dbReference type="InterPro" id="IPR051457">
    <property type="entry name" value="2-oxoacid:Fd_oxidoreductase"/>
</dbReference>
<evidence type="ECO:0000259" key="3">
    <source>
        <dbReference type="Pfam" id="PF20169"/>
    </source>
</evidence>
<dbReference type="InterPro" id="IPR019752">
    <property type="entry name" value="Pyrv/ketoisovalerate_OxRed_cat"/>
</dbReference>
<dbReference type="NCBIfam" id="NF009588">
    <property type="entry name" value="PRK13029.1"/>
    <property type="match status" value="1"/>
</dbReference>
<dbReference type="EMBL" id="CP027541">
    <property type="protein sequence ID" value="AWT55944.1"/>
    <property type="molecule type" value="Genomic_DNA"/>
</dbReference>
<feature type="domain" description="DUF6537" evidence="3">
    <location>
        <begin position="960"/>
        <end position="1148"/>
    </location>
</feature>
<evidence type="ECO:0000259" key="2">
    <source>
        <dbReference type="Pfam" id="PF01558"/>
    </source>
</evidence>
<evidence type="ECO:0000313" key="4">
    <source>
        <dbReference type="EMBL" id="AWT55944.1"/>
    </source>
</evidence>
<dbReference type="Gene3D" id="3.40.50.970">
    <property type="match status" value="1"/>
</dbReference>
<reference evidence="5" key="2">
    <citation type="submission" date="2018-03" db="EMBL/GenBank/DDBJ databases">
        <authorList>
            <person name="Derbyshire K."/>
            <person name="Gray T.A."/>
            <person name="Champion M."/>
        </authorList>
    </citation>
    <scope>NUCLEOTIDE SEQUENCE [LARGE SCALE GENOMIC DNA]</scope>
    <source>
        <strain evidence="5">MKD8</strain>
    </source>
</reference>
<dbReference type="PANTHER" id="PTHR48084">
    <property type="entry name" value="2-OXOGLUTARATE OXIDOREDUCTASE SUBUNIT KORB-RELATED"/>
    <property type="match status" value="1"/>
</dbReference>
<dbReference type="GO" id="GO:0000287">
    <property type="term" value="F:magnesium ion binding"/>
    <property type="evidence" value="ECO:0007669"/>
    <property type="project" value="UniProtKB-ARBA"/>
</dbReference>
<protein>
    <submittedName>
        <fullName evidence="4">Pyruvate ferredoxin/flavodoxin oxidoreductase family protein</fullName>
    </submittedName>
</protein>
<dbReference type="SUPFAM" id="SSF52922">
    <property type="entry name" value="TK C-terminal domain-like"/>
    <property type="match status" value="1"/>
</dbReference>
<evidence type="ECO:0000256" key="1">
    <source>
        <dbReference type="ARBA" id="ARBA00023002"/>
    </source>
</evidence>
<dbReference type="Gene3D" id="3.40.920.10">
    <property type="entry name" value="Pyruvate-ferredoxin oxidoreductase, PFOR, domain III"/>
    <property type="match status" value="1"/>
</dbReference>
<dbReference type="InterPro" id="IPR009014">
    <property type="entry name" value="Transketo_C/PFOR_II"/>
</dbReference>
<dbReference type="AlphaFoldDB" id="A0A2U9PW36"/>
<feature type="domain" description="Pyruvate/ketoisovalerate oxidoreductase catalytic" evidence="2">
    <location>
        <begin position="725"/>
        <end position="912"/>
    </location>
</feature>
<proteinExistence type="predicted"/>
<dbReference type="RefSeq" id="WP_003896498.1">
    <property type="nucleotide sequence ID" value="NZ_CP027541.1"/>
</dbReference>
<dbReference type="InterPro" id="IPR002880">
    <property type="entry name" value="Pyrv_Fd/Flavodoxin_OxRdtase_N"/>
</dbReference>
<dbReference type="PANTHER" id="PTHR48084:SF3">
    <property type="entry name" value="SUBUNIT OF PYRUVATE:FLAVODOXIN OXIDOREDUCTASE"/>
    <property type="match status" value="1"/>
</dbReference>
<dbReference type="Pfam" id="PF20169">
    <property type="entry name" value="DUF6537"/>
    <property type="match status" value="1"/>
</dbReference>